<dbReference type="EMBL" id="HBGN01039352">
    <property type="protein sequence ID" value="CAD9357779.1"/>
    <property type="molecule type" value="Transcribed_RNA"/>
</dbReference>
<name>A0A6V2CGB7_9STRA</name>
<protein>
    <submittedName>
        <fullName evidence="2">Uncharacterized protein</fullName>
    </submittedName>
</protein>
<evidence type="ECO:0000256" key="1">
    <source>
        <dbReference type="SAM" id="MobiDB-lite"/>
    </source>
</evidence>
<reference evidence="2" key="1">
    <citation type="submission" date="2021-01" db="EMBL/GenBank/DDBJ databases">
        <authorList>
            <person name="Corre E."/>
            <person name="Pelletier E."/>
            <person name="Niang G."/>
            <person name="Scheremetjew M."/>
            <person name="Finn R."/>
            <person name="Kale V."/>
            <person name="Holt S."/>
            <person name="Cochrane G."/>
            <person name="Meng A."/>
            <person name="Brown T."/>
            <person name="Cohen L."/>
        </authorList>
    </citation>
    <scope>NUCLEOTIDE SEQUENCE</scope>
    <source>
        <strain evidence="3">GSO104</strain>
        <strain evidence="2">Pop2</strain>
    </source>
</reference>
<feature type="compositionally biased region" description="Low complexity" evidence="1">
    <location>
        <begin position="15"/>
        <end position="27"/>
    </location>
</feature>
<feature type="region of interest" description="Disordered" evidence="1">
    <location>
        <begin position="1"/>
        <end position="40"/>
    </location>
</feature>
<evidence type="ECO:0000313" key="2">
    <source>
        <dbReference type="EMBL" id="CAD9357779.1"/>
    </source>
</evidence>
<accession>A0A6V2CGB7</accession>
<proteinExistence type="predicted"/>
<evidence type="ECO:0000313" key="3">
    <source>
        <dbReference type="EMBL" id="CAE4593437.1"/>
    </source>
</evidence>
<dbReference type="AlphaFoldDB" id="A0A6V2CGB7"/>
<organism evidence="2">
    <name type="scientific">Ditylum brightwellii</name>
    <dbReference type="NCBI Taxonomy" id="49249"/>
    <lineage>
        <taxon>Eukaryota</taxon>
        <taxon>Sar</taxon>
        <taxon>Stramenopiles</taxon>
        <taxon>Ochrophyta</taxon>
        <taxon>Bacillariophyta</taxon>
        <taxon>Mediophyceae</taxon>
        <taxon>Lithodesmiophycidae</taxon>
        <taxon>Lithodesmiales</taxon>
        <taxon>Lithodesmiaceae</taxon>
        <taxon>Ditylum</taxon>
    </lineage>
</organism>
<sequence length="244" mass="27440">MTMMRRRELSAEDPSIGSASSRSSAYAGPTPLGQDGLPLRSCLSSSRRRRRCRAESDGYESDSTICTAALSADSEGEQEQSVSFGAIEMRKYERALGDHPCVSSGAPVTLGWKYNQYGSVSVDEYERARGPVRQREQLRIPREERVQILLCDVKASLRDVKDAELSALRVREDMAKSLNRAKTPAYGQLDEMKETAKRRLRRIVRGTWKKEEEELWRNAHDVAVGKFQEARHPLMMSISIPCAA</sequence>
<feature type="compositionally biased region" description="Basic and acidic residues" evidence="1">
    <location>
        <begin position="1"/>
        <end position="10"/>
    </location>
</feature>
<gene>
    <name evidence="3" type="ORF">DBRI00130_LOCUS7688</name>
    <name evidence="2" type="ORF">DBRI1063_LOCUS25178</name>
</gene>
<dbReference type="EMBL" id="HBNS01009548">
    <property type="protein sequence ID" value="CAE4593437.1"/>
    <property type="molecule type" value="Transcribed_RNA"/>
</dbReference>